<dbReference type="Gene3D" id="3.40.50.300">
    <property type="entry name" value="P-loop containing nucleotide triphosphate hydrolases"/>
    <property type="match status" value="1"/>
</dbReference>
<reference evidence="2 3" key="1">
    <citation type="submission" date="2021-06" db="EMBL/GenBank/DDBJ databases">
        <authorList>
            <person name="Palmer J.M."/>
        </authorList>
    </citation>
    <scope>NUCLEOTIDE SEQUENCE [LARGE SCALE GENOMIC DNA]</scope>
    <source>
        <strain evidence="2 3">XR_2019</strain>
        <tissue evidence="2">Muscle</tissue>
    </source>
</reference>
<dbReference type="InterPro" id="IPR027417">
    <property type="entry name" value="P-loop_NTPase"/>
</dbReference>
<feature type="compositionally biased region" description="Polar residues" evidence="1">
    <location>
        <begin position="16"/>
        <end position="29"/>
    </location>
</feature>
<feature type="compositionally biased region" description="Basic and acidic residues" evidence="1">
    <location>
        <begin position="1"/>
        <end position="15"/>
    </location>
</feature>
<feature type="region of interest" description="Disordered" evidence="1">
    <location>
        <begin position="1"/>
        <end position="29"/>
    </location>
</feature>
<accession>A0ABV0X6L5</accession>
<evidence type="ECO:0000313" key="2">
    <source>
        <dbReference type="EMBL" id="MEQ2277541.1"/>
    </source>
</evidence>
<evidence type="ECO:0000313" key="3">
    <source>
        <dbReference type="Proteomes" id="UP001444071"/>
    </source>
</evidence>
<comment type="caution">
    <text evidence="2">The sequence shown here is derived from an EMBL/GenBank/DDBJ whole genome shotgun (WGS) entry which is preliminary data.</text>
</comment>
<name>A0ABV0X6L5_9TELE</name>
<sequence>MNSHDAQHSKRDKNIQGETENTSSSAGSNAVTPELTLVLIGNKDSIEIGSKNILLDHDKEIHEKEFSSRLYDLFARQISLINMLGFPSIEKVPVIKDDHAFILLISNGLHDSQYTSGMQWLERKFGKEHSSYVITVVTHVSDDICESALQDLKAKSSFSEKRYHTCTRSMMDEHEIIALLKKIDDMVSENRRMTEGQEVHHEALRTGKAEQNLNLFCANYCDNP</sequence>
<keyword evidence="3" id="KW-1185">Reference proteome</keyword>
<dbReference type="Proteomes" id="UP001444071">
    <property type="component" value="Unassembled WGS sequence"/>
</dbReference>
<protein>
    <submittedName>
        <fullName evidence="2">Uncharacterized protein</fullName>
    </submittedName>
</protein>
<evidence type="ECO:0000256" key="1">
    <source>
        <dbReference type="SAM" id="MobiDB-lite"/>
    </source>
</evidence>
<gene>
    <name evidence="2" type="ORF">XENORESO_004171</name>
</gene>
<organism evidence="2 3">
    <name type="scientific">Xenotaenia resolanae</name>
    <dbReference type="NCBI Taxonomy" id="208358"/>
    <lineage>
        <taxon>Eukaryota</taxon>
        <taxon>Metazoa</taxon>
        <taxon>Chordata</taxon>
        <taxon>Craniata</taxon>
        <taxon>Vertebrata</taxon>
        <taxon>Euteleostomi</taxon>
        <taxon>Actinopterygii</taxon>
        <taxon>Neopterygii</taxon>
        <taxon>Teleostei</taxon>
        <taxon>Neoteleostei</taxon>
        <taxon>Acanthomorphata</taxon>
        <taxon>Ovalentaria</taxon>
        <taxon>Atherinomorphae</taxon>
        <taxon>Cyprinodontiformes</taxon>
        <taxon>Goodeidae</taxon>
        <taxon>Xenotaenia</taxon>
    </lineage>
</organism>
<dbReference type="EMBL" id="JAHRIM010091805">
    <property type="protein sequence ID" value="MEQ2277541.1"/>
    <property type="molecule type" value="Genomic_DNA"/>
</dbReference>
<proteinExistence type="predicted"/>